<dbReference type="PRINTS" id="PR00079">
    <property type="entry name" value="G6PDHDRGNASE"/>
</dbReference>
<dbReference type="Gene3D" id="3.30.360.10">
    <property type="entry name" value="Dihydrodipicolinate Reductase, domain 2"/>
    <property type="match status" value="1"/>
</dbReference>
<feature type="domain" description="Glucose-6-phosphate dehydrogenase C-terminal" evidence="8">
    <location>
        <begin position="217"/>
        <end position="492"/>
    </location>
</feature>
<dbReference type="InterPro" id="IPR022675">
    <property type="entry name" value="G6P_DH_C"/>
</dbReference>
<dbReference type="EMBL" id="JBHSUA010000015">
    <property type="protein sequence ID" value="MFC6396873.1"/>
    <property type="molecule type" value="Genomic_DNA"/>
</dbReference>
<keyword evidence="3" id="KW-0521">NADP</keyword>
<dbReference type="RefSeq" id="WP_343884127.1">
    <property type="nucleotide sequence ID" value="NZ_BAAAKI010000001.1"/>
</dbReference>
<accession>A0ABW1X2N2</accession>
<dbReference type="GO" id="GO:0004345">
    <property type="term" value="F:glucose-6-phosphate dehydrogenase activity"/>
    <property type="evidence" value="ECO:0007669"/>
    <property type="project" value="UniProtKB-EC"/>
</dbReference>
<dbReference type="SUPFAM" id="SSF51735">
    <property type="entry name" value="NAD(P)-binding Rossmann-fold domains"/>
    <property type="match status" value="1"/>
</dbReference>
<name>A0ABW1X2N2_9ACTN</name>
<comment type="caution">
    <text evidence="9">The sequence shown here is derived from an EMBL/GenBank/DDBJ whole genome shotgun (WGS) entry which is preliminary data.</text>
</comment>
<dbReference type="Proteomes" id="UP001596266">
    <property type="component" value="Unassembled WGS sequence"/>
</dbReference>
<keyword evidence="10" id="KW-1185">Reference proteome</keyword>
<evidence type="ECO:0000256" key="6">
    <source>
        <dbReference type="SAM" id="MobiDB-lite"/>
    </source>
</evidence>
<comment type="pathway">
    <text evidence="1">Carbohydrate degradation; pentose phosphate pathway; D-ribulose 5-phosphate from D-glucose 6-phosphate (oxidative stage): step 1/3.</text>
</comment>
<sequence length="494" mass="53979">MTENSANTPDRTQQGTSSDALTSSVVTDATTQPAEATPPDADQPTTLVILGASGDLTHRLLLPGLGTLMKLKARPNLTLVGAAFDEMGQDQWKLILQTAMEEAKAPTSRIEQMVSTTRYQQIDVTNPVELKALLDSLPGDPVLYFALPPAITIKACEALTQVDFPKHLRLALEKPFGSDWQTAHDLNELLARLVPERQIFRVDHFLGKATVLNLLGLRFANRIFEPVWNANNIERVEIITDETLGLEGRAGYYDKAGALKDMIQSHLMLVMAMFAMEEPAKLHEQELRDLMAHVLRATELYTGDATTSSRRARYTAGKIGDKDLPNYVDEEGVDPANNTETLAEITVQINNSRWAGVPFRLRSGKALGDQRNGITAVFKPVGHVPEGFTNTPVPNVISIGMKPENLAVGITTNAEGDSLDLEDSVLFTEFGSSAVRPYGEILEGILDGDPLLSVRGDIAERCWEILGPVVEAWKSGAVPLDEYRAGSTGPSNWR</sequence>
<evidence type="ECO:0000256" key="2">
    <source>
        <dbReference type="ARBA" id="ARBA00022526"/>
    </source>
</evidence>
<dbReference type="SUPFAM" id="SSF55347">
    <property type="entry name" value="Glyceraldehyde-3-phosphate dehydrogenase-like, C-terminal domain"/>
    <property type="match status" value="1"/>
</dbReference>
<organism evidence="9 10">
    <name type="scientific">Luteococcus sanguinis</name>
    <dbReference type="NCBI Taxonomy" id="174038"/>
    <lineage>
        <taxon>Bacteria</taxon>
        <taxon>Bacillati</taxon>
        <taxon>Actinomycetota</taxon>
        <taxon>Actinomycetes</taxon>
        <taxon>Propionibacteriales</taxon>
        <taxon>Propionibacteriaceae</taxon>
        <taxon>Luteococcus</taxon>
    </lineage>
</organism>
<evidence type="ECO:0000256" key="1">
    <source>
        <dbReference type="ARBA" id="ARBA00004937"/>
    </source>
</evidence>
<gene>
    <name evidence="9" type="ORF">ACFP57_07735</name>
</gene>
<dbReference type="PIRSF" id="PIRSF000110">
    <property type="entry name" value="G6PD"/>
    <property type="match status" value="1"/>
</dbReference>
<evidence type="ECO:0000313" key="10">
    <source>
        <dbReference type="Proteomes" id="UP001596266"/>
    </source>
</evidence>
<keyword evidence="2" id="KW-0313">Glucose metabolism</keyword>
<dbReference type="PANTHER" id="PTHR23429">
    <property type="entry name" value="GLUCOSE-6-PHOSPHATE 1-DEHYDROGENASE G6PD"/>
    <property type="match status" value="1"/>
</dbReference>
<dbReference type="EC" id="1.1.1.49" evidence="9"/>
<evidence type="ECO:0000313" key="9">
    <source>
        <dbReference type="EMBL" id="MFC6396873.1"/>
    </source>
</evidence>
<dbReference type="Pfam" id="PF00479">
    <property type="entry name" value="G6PD_N"/>
    <property type="match status" value="1"/>
</dbReference>
<evidence type="ECO:0000259" key="7">
    <source>
        <dbReference type="Pfam" id="PF00479"/>
    </source>
</evidence>
<keyword evidence="4 9" id="KW-0560">Oxidoreductase</keyword>
<dbReference type="InterPro" id="IPR036291">
    <property type="entry name" value="NAD(P)-bd_dom_sf"/>
</dbReference>
<dbReference type="NCBIfam" id="NF009492">
    <property type="entry name" value="PRK12853.1-3"/>
    <property type="match status" value="1"/>
</dbReference>
<feature type="domain" description="Glucose-6-phosphate dehydrogenase NAD-binding" evidence="7">
    <location>
        <begin position="48"/>
        <end position="213"/>
    </location>
</feature>
<dbReference type="Gene3D" id="3.40.50.720">
    <property type="entry name" value="NAD(P)-binding Rossmann-like Domain"/>
    <property type="match status" value="1"/>
</dbReference>
<feature type="compositionally biased region" description="Polar residues" evidence="6">
    <location>
        <begin position="1"/>
        <end position="34"/>
    </location>
</feature>
<reference evidence="10" key="1">
    <citation type="journal article" date="2019" name="Int. J. Syst. Evol. Microbiol.">
        <title>The Global Catalogue of Microorganisms (GCM) 10K type strain sequencing project: providing services to taxonomists for standard genome sequencing and annotation.</title>
        <authorList>
            <consortium name="The Broad Institute Genomics Platform"/>
            <consortium name="The Broad Institute Genome Sequencing Center for Infectious Disease"/>
            <person name="Wu L."/>
            <person name="Ma J."/>
        </authorList>
    </citation>
    <scope>NUCLEOTIDE SEQUENCE [LARGE SCALE GENOMIC DNA]</scope>
    <source>
        <strain evidence="10">CGMCC 1.15277</strain>
    </source>
</reference>
<protein>
    <submittedName>
        <fullName evidence="9">Glucose-6-phosphate dehydrogenase</fullName>
        <ecNumber evidence="9">1.1.1.49</ecNumber>
    </submittedName>
</protein>
<dbReference type="Pfam" id="PF02781">
    <property type="entry name" value="G6PD_C"/>
    <property type="match status" value="1"/>
</dbReference>
<proteinExistence type="predicted"/>
<evidence type="ECO:0000256" key="4">
    <source>
        <dbReference type="ARBA" id="ARBA00023002"/>
    </source>
</evidence>
<evidence type="ECO:0000259" key="8">
    <source>
        <dbReference type="Pfam" id="PF02781"/>
    </source>
</evidence>
<dbReference type="InterPro" id="IPR022674">
    <property type="entry name" value="G6P_DH_NAD-bd"/>
</dbReference>
<dbReference type="PANTHER" id="PTHR23429:SF0">
    <property type="entry name" value="GLUCOSE-6-PHOSPHATE 1-DEHYDROGENASE"/>
    <property type="match status" value="1"/>
</dbReference>
<dbReference type="InterPro" id="IPR001282">
    <property type="entry name" value="G6P_DH"/>
</dbReference>
<evidence type="ECO:0000256" key="3">
    <source>
        <dbReference type="ARBA" id="ARBA00022857"/>
    </source>
</evidence>
<keyword evidence="5" id="KW-0119">Carbohydrate metabolism</keyword>
<evidence type="ECO:0000256" key="5">
    <source>
        <dbReference type="ARBA" id="ARBA00023277"/>
    </source>
</evidence>
<feature type="region of interest" description="Disordered" evidence="6">
    <location>
        <begin position="1"/>
        <end position="45"/>
    </location>
</feature>